<feature type="region of interest" description="Disordered" evidence="1">
    <location>
        <begin position="1"/>
        <end position="43"/>
    </location>
</feature>
<proteinExistence type="predicted"/>
<accession>A0ABQ7EVP0</accession>
<reference evidence="2 3" key="1">
    <citation type="journal article" date="2020" name="BMC Genomics">
        <title>Intraspecific diversification of the crop wild relative Brassica cretica Lam. using demographic model selection.</title>
        <authorList>
            <person name="Kioukis A."/>
            <person name="Michalopoulou V.A."/>
            <person name="Briers L."/>
            <person name="Pirintsos S."/>
            <person name="Studholme D.J."/>
            <person name="Pavlidis P."/>
            <person name="Sarris P.F."/>
        </authorList>
    </citation>
    <scope>NUCLEOTIDE SEQUENCE [LARGE SCALE GENOMIC DNA]</scope>
    <source>
        <strain evidence="3">cv. PFS-1207/04</strain>
    </source>
</reference>
<name>A0ABQ7EVP0_BRACR</name>
<keyword evidence="3" id="KW-1185">Reference proteome</keyword>
<sequence>MEGARRGSGKERHGCHLQMKPKGKTWLPSSGAAERKDMAPHGSIHIEINQRATNLA</sequence>
<feature type="compositionally biased region" description="Basic and acidic residues" evidence="1">
    <location>
        <begin position="1"/>
        <end position="14"/>
    </location>
</feature>
<gene>
    <name evidence="2" type="ORF">DY000_02045043</name>
</gene>
<dbReference type="Proteomes" id="UP000266723">
    <property type="component" value="Unassembled WGS sequence"/>
</dbReference>
<evidence type="ECO:0000256" key="1">
    <source>
        <dbReference type="SAM" id="MobiDB-lite"/>
    </source>
</evidence>
<evidence type="ECO:0000313" key="2">
    <source>
        <dbReference type="EMBL" id="KAF3607156.1"/>
    </source>
</evidence>
<organism evidence="2 3">
    <name type="scientific">Brassica cretica</name>
    <name type="common">Mustard</name>
    <dbReference type="NCBI Taxonomy" id="69181"/>
    <lineage>
        <taxon>Eukaryota</taxon>
        <taxon>Viridiplantae</taxon>
        <taxon>Streptophyta</taxon>
        <taxon>Embryophyta</taxon>
        <taxon>Tracheophyta</taxon>
        <taxon>Spermatophyta</taxon>
        <taxon>Magnoliopsida</taxon>
        <taxon>eudicotyledons</taxon>
        <taxon>Gunneridae</taxon>
        <taxon>Pentapetalae</taxon>
        <taxon>rosids</taxon>
        <taxon>malvids</taxon>
        <taxon>Brassicales</taxon>
        <taxon>Brassicaceae</taxon>
        <taxon>Brassiceae</taxon>
        <taxon>Brassica</taxon>
    </lineage>
</organism>
<evidence type="ECO:0000313" key="3">
    <source>
        <dbReference type="Proteomes" id="UP000266723"/>
    </source>
</evidence>
<protein>
    <submittedName>
        <fullName evidence="2">Uncharacterized protein</fullName>
    </submittedName>
</protein>
<dbReference type="EMBL" id="QGKV02000297">
    <property type="protein sequence ID" value="KAF3607156.1"/>
    <property type="molecule type" value="Genomic_DNA"/>
</dbReference>
<comment type="caution">
    <text evidence="2">The sequence shown here is derived from an EMBL/GenBank/DDBJ whole genome shotgun (WGS) entry which is preliminary data.</text>
</comment>